<organism evidence="2 3">
    <name type="scientific">Hevea brasiliensis</name>
    <name type="common">Para rubber tree</name>
    <name type="synonym">Siphonia brasiliensis</name>
    <dbReference type="NCBI Taxonomy" id="3981"/>
    <lineage>
        <taxon>Eukaryota</taxon>
        <taxon>Viridiplantae</taxon>
        <taxon>Streptophyta</taxon>
        <taxon>Embryophyta</taxon>
        <taxon>Tracheophyta</taxon>
        <taxon>Spermatophyta</taxon>
        <taxon>Magnoliopsida</taxon>
        <taxon>eudicotyledons</taxon>
        <taxon>Gunneridae</taxon>
        <taxon>Pentapetalae</taxon>
        <taxon>rosids</taxon>
        <taxon>fabids</taxon>
        <taxon>Malpighiales</taxon>
        <taxon>Euphorbiaceae</taxon>
        <taxon>Crotonoideae</taxon>
        <taxon>Micrandreae</taxon>
        <taxon>Hevea</taxon>
    </lineage>
</organism>
<comment type="caution">
    <text evidence="2">The sequence shown here is derived from an EMBL/GenBank/DDBJ whole genome shotgun (WGS) entry which is preliminary data.</text>
</comment>
<evidence type="ECO:0000256" key="1">
    <source>
        <dbReference type="SAM" id="MobiDB-lite"/>
    </source>
</evidence>
<name>A0A6A6KTU2_HEVBR</name>
<feature type="region of interest" description="Disordered" evidence="1">
    <location>
        <begin position="1"/>
        <end position="57"/>
    </location>
</feature>
<protein>
    <submittedName>
        <fullName evidence="2">Uncharacterized protein</fullName>
    </submittedName>
</protein>
<gene>
    <name evidence="2" type="ORF">GH714_022710</name>
</gene>
<keyword evidence="3" id="KW-1185">Reference proteome</keyword>
<reference evidence="2 3" key="1">
    <citation type="journal article" date="2020" name="Mol. Plant">
        <title>The Chromosome-Based Rubber Tree Genome Provides New Insights into Spurge Genome Evolution and Rubber Biosynthesis.</title>
        <authorList>
            <person name="Liu J."/>
            <person name="Shi C."/>
            <person name="Shi C.C."/>
            <person name="Li W."/>
            <person name="Zhang Q.J."/>
            <person name="Zhang Y."/>
            <person name="Li K."/>
            <person name="Lu H.F."/>
            <person name="Shi C."/>
            <person name="Zhu S.T."/>
            <person name="Xiao Z.Y."/>
            <person name="Nan H."/>
            <person name="Yue Y."/>
            <person name="Zhu X.G."/>
            <person name="Wu Y."/>
            <person name="Hong X.N."/>
            <person name="Fan G.Y."/>
            <person name="Tong Y."/>
            <person name="Zhang D."/>
            <person name="Mao C.L."/>
            <person name="Liu Y.L."/>
            <person name="Hao S.J."/>
            <person name="Liu W.Q."/>
            <person name="Lv M.Q."/>
            <person name="Zhang H.B."/>
            <person name="Liu Y."/>
            <person name="Hu-Tang G.R."/>
            <person name="Wang J.P."/>
            <person name="Wang J.H."/>
            <person name="Sun Y.H."/>
            <person name="Ni S.B."/>
            <person name="Chen W.B."/>
            <person name="Zhang X.C."/>
            <person name="Jiao Y.N."/>
            <person name="Eichler E.E."/>
            <person name="Li G.H."/>
            <person name="Liu X."/>
            <person name="Gao L.Z."/>
        </authorList>
    </citation>
    <scope>NUCLEOTIDE SEQUENCE [LARGE SCALE GENOMIC DNA]</scope>
    <source>
        <strain evidence="3">cv. GT1</strain>
        <tissue evidence="2">Leaf</tissue>
    </source>
</reference>
<proteinExistence type="predicted"/>
<dbReference type="AlphaFoldDB" id="A0A6A6KTU2"/>
<evidence type="ECO:0000313" key="2">
    <source>
        <dbReference type="EMBL" id="KAF2292430.1"/>
    </source>
</evidence>
<sequence>MTTPKHHEKRSSSKANYQNYKSSHSLPDSANNSGVQKNDEQLAVRDRHLRNSYGNHSSNVLAKMHLRTDTTPQNLRTHMKMVSTLATIGNHQASTFYPHLYLPLYP</sequence>
<evidence type="ECO:0000313" key="3">
    <source>
        <dbReference type="Proteomes" id="UP000467840"/>
    </source>
</evidence>
<dbReference type="Proteomes" id="UP000467840">
    <property type="component" value="Chromosome 13"/>
</dbReference>
<dbReference type="EMBL" id="JAAGAX010000014">
    <property type="protein sequence ID" value="KAF2292430.1"/>
    <property type="molecule type" value="Genomic_DNA"/>
</dbReference>
<feature type="compositionally biased region" description="Basic and acidic residues" evidence="1">
    <location>
        <begin position="37"/>
        <end position="46"/>
    </location>
</feature>
<feature type="compositionally biased region" description="Polar residues" evidence="1">
    <location>
        <begin position="13"/>
        <end position="36"/>
    </location>
</feature>
<accession>A0A6A6KTU2</accession>